<protein>
    <submittedName>
        <fullName evidence="1">Uncharacterized protein</fullName>
    </submittedName>
</protein>
<proteinExistence type="predicted"/>
<gene>
    <name evidence="1" type="ORF">AOB57_001220</name>
</gene>
<dbReference type="AlphaFoldDB" id="A0A660HPF7"/>
<evidence type="ECO:0000313" key="2">
    <source>
        <dbReference type="Proteomes" id="UP000053087"/>
    </source>
</evidence>
<keyword evidence="2" id="KW-1185">Reference proteome</keyword>
<dbReference type="KEGG" id="mfz:AOB57_001220"/>
<accession>A0A660HPF7</accession>
<dbReference type="EMBL" id="CP032683">
    <property type="protein sequence ID" value="AYK14009.1"/>
    <property type="molecule type" value="Genomic_DNA"/>
</dbReference>
<dbReference type="Proteomes" id="UP000053087">
    <property type="component" value="Chromosome"/>
</dbReference>
<evidence type="ECO:0000313" key="1">
    <source>
        <dbReference type="EMBL" id="AYK14009.1"/>
    </source>
</evidence>
<sequence length="60" mass="7272">MLVRVLIVKKILEKYLIKNLFVEIISYQEPNLFVEIVFIWSLLPCCLFKIKPYNRIFLLL</sequence>
<organism evidence="1 2">
    <name type="scientific">Methanosarcina flavescens</name>
    <dbReference type="NCBI Taxonomy" id="1715806"/>
    <lineage>
        <taxon>Archaea</taxon>
        <taxon>Methanobacteriati</taxon>
        <taxon>Methanobacteriota</taxon>
        <taxon>Stenosarchaea group</taxon>
        <taxon>Methanomicrobia</taxon>
        <taxon>Methanosarcinales</taxon>
        <taxon>Methanosarcinaceae</taxon>
        <taxon>Methanosarcina</taxon>
    </lineage>
</organism>
<reference evidence="1 2" key="1">
    <citation type="journal article" date="2016" name="Int. J. Syst. Evol. Microbiol.">
        <title>Methanosarcina flavescens sp. nov., a methanogenic archaeon isolated from a full-scale anaerobic digester.</title>
        <authorList>
            <person name="Kern T."/>
            <person name="Fischer M.A."/>
            <person name="Deppenmeier U."/>
            <person name="Schmitz R.A."/>
            <person name="Rother M."/>
        </authorList>
    </citation>
    <scope>NUCLEOTIDE SEQUENCE [LARGE SCALE GENOMIC DNA]</scope>
    <source>
        <strain evidence="1 2">E03.2</strain>
    </source>
</reference>
<name>A0A660HPF7_9EURY</name>